<dbReference type="SUPFAM" id="SSF81383">
    <property type="entry name" value="F-box domain"/>
    <property type="match status" value="1"/>
</dbReference>
<evidence type="ECO:0000313" key="1">
    <source>
        <dbReference type="EMBL" id="VTT76480.1"/>
    </source>
</evidence>
<protein>
    <recommendedName>
        <fullName evidence="3">F-box domain-containing protein</fullName>
    </recommendedName>
</protein>
<evidence type="ECO:0008006" key="3">
    <source>
        <dbReference type="Google" id="ProtNLM"/>
    </source>
</evidence>
<proteinExistence type="predicted"/>
<gene>
    <name evidence="1" type="ORF">C2S_10400</name>
</gene>
<dbReference type="InterPro" id="IPR036047">
    <property type="entry name" value="F-box-like_dom_sf"/>
</dbReference>
<comment type="caution">
    <text evidence="1">The sequence shown here is derived from an EMBL/GenBank/DDBJ whole genome shotgun (WGS) entry which is preliminary data.</text>
</comment>
<dbReference type="EMBL" id="CABFJX010000384">
    <property type="protein sequence ID" value="VTT76480.1"/>
    <property type="molecule type" value="Genomic_DNA"/>
</dbReference>
<dbReference type="eggNOG" id="ENOG502TCBQ">
    <property type="taxonomic scope" value="Eukaryota"/>
</dbReference>
<accession>A0A0J0A236</accession>
<reference evidence="1" key="1">
    <citation type="submission" date="2019-05" db="EMBL/GenBank/DDBJ databases">
        <authorList>
            <person name="Piombo E."/>
        </authorList>
    </citation>
    <scope>NUCLEOTIDE SEQUENCE</scope>
    <source>
        <strain evidence="1">C2S</strain>
    </source>
</reference>
<organism evidence="1 2">
    <name type="scientific">Fusarium fujikuroi</name>
    <name type="common">Bakanae and foot rot disease fungus</name>
    <name type="synonym">Gibberella fujikuroi</name>
    <dbReference type="NCBI Taxonomy" id="5127"/>
    <lineage>
        <taxon>Eukaryota</taxon>
        <taxon>Fungi</taxon>
        <taxon>Dikarya</taxon>
        <taxon>Ascomycota</taxon>
        <taxon>Pezizomycotina</taxon>
        <taxon>Sordariomycetes</taxon>
        <taxon>Hypocreomycetidae</taxon>
        <taxon>Hypocreales</taxon>
        <taxon>Nectriaceae</taxon>
        <taxon>Fusarium</taxon>
        <taxon>Fusarium fujikuroi species complex</taxon>
    </lineage>
</organism>
<dbReference type="AlphaFoldDB" id="A0A0J0A236"/>
<name>A0A0J0A236_FUSFU</name>
<dbReference type="OrthoDB" id="5086792at2759"/>
<evidence type="ECO:0000313" key="2">
    <source>
        <dbReference type="Proteomes" id="UP000760494"/>
    </source>
</evidence>
<sequence>MTPQLPHTIPGGIDHFGDLPLELNVQIMELLPLDDLCSLTRASPAAWRSFRLDHSFILRPHIKQFYDHYGDPAAAPLLKLLIRLRSLRNQMKRKPKIDVEKRLKPTLDSILSLDFMEVPSGWDSNLQALSAAKALIPELRDIFDLWNNRTLSIAPYKELDKVPRWECWRFVESLLRFECCCCILSHPEGLLFQDMLQLKHVFLKPLIAATETLLPSDLRPWGLLEGIMESTMTQISWTEEEAILPTEFNFETPKYFRKWFEPIVKTVDKSLRKEWGRTIKGRKKQSLTVEESEIKQFLQRKGSEDKHLCYHLTLQGNTSLEGYIAKRNFSALISV</sequence>
<dbReference type="Proteomes" id="UP000760494">
    <property type="component" value="Unassembled WGS sequence"/>
</dbReference>